<organism evidence="2 3">
    <name type="scientific">candidate division KSB3 bacterium</name>
    <dbReference type="NCBI Taxonomy" id="2044937"/>
    <lineage>
        <taxon>Bacteria</taxon>
        <taxon>candidate division KSB3</taxon>
    </lineage>
</organism>
<feature type="domain" description="Aminoglycoside phosphotransferase" evidence="1">
    <location>
        <begin position="47"/>
        <end position="300"/>
    </location>
</feature>
<evidence type="ECO:0000313" key="2">
    <source>
        <dbReference type="EMBL" id="PID57417.1"/>
    </source>
</evidence>
<dbReference type="SUPFAM" id="SSF56112">
    <property type="entry name" value="Protein kinase-like (PK-like)"/>
    <property type="match status" value="1"/>
</dbReference>
<keyword evidence="2" id="KW-0808">Transferase</keyword>
<protein>
    <submittedName>
        <fullName evidence="2">Aminoglycoside phosphotransferase</fullName>
    </submittedName>
</protein>
<dbReference type="InterPro" id="IPR050249">
    <property type="entry name" value="Pseudomonas-type_ThrB"/>
</dbReference>
<dbReference type="PANTHER" id="PTHR21064">
    <property type="entry name" value="AMINOGLYCOSIDE PHOSPHOTRANSFERASE DOMAIN-CONTAINING PROTEIN-RELATED"/>
    <property type="match status" value="1"/>
</dbReference>
<dbReference type="EMBL" id="PDPS01000027">
    <property type="protein sequence ID" value="PID57417.1"/>
    <property type="molecule type" value="Genomic_DNA"/>
</dbReference>
<dbReference type="PANTHER" id="PTHR21064:SF5">
    <property type="entry name" value="SLR1880 PROTEIN"/>
    <property type="match status" value="1"/>
</dbReference>
<proteinExistence type="predicted"/>
<evidence type="ECO:0000313" key="3">
    <source>
        <dbReference type="Proteomes" id="UP000229740"/>
    </source>
</evidence>
<gene>
    <name evidence="2" type="ORF">CSB45_07815</name>
</gene>
<sequence length="402" mass="46515">MSLSSCNSPLIRYLRRLHEEEKFTMSTEMLYHIASQFQLPGEIVRIEKFGTGLINTSYRSIITHGDSSSSYIHQKINQHVFPEPAEVIENMVVVTTHIREKLRQDRPIHRRATLELVPTKDGQFSYLDENGDYWRTTYFIPDNIVYDTVQSPHHAREAGRILGEFQRIVSDIPAGRLHDTLPGFHDTPNYYERFLHSLDNPHSDRRIEARKHEADVCELVRQLKQREALAPLLISALKDGTLQERVVHNDPKINNILFDCHTDCGICLIDLDTVKNGLIHFDYGDCLRTVANPPGEETRNIQEVYFDLKSFEALTEGYLKEAQSFLTDADIDYLIDSIKVIVFEQTIRFLHDYLQGDVYYTPAYPTHNLSRALGQCALLRDIEKKEASMRTMVTRYFQQSHG</sequence>
<name>A0A2G6E640_9BACT</name>
<evidence type="ECO:0000259" key="1">
    <source>
        <dbReference type="Pfam" id="PF01636"/>
    </source>
</evidence>
<dbReference type="Gene3D" id="3.90.1200.10">
    <property type="match status" value="1"/>
</dbReference>
<dbReference type="Proteomes" id="UP000229740">
    <property type="component" value="Unassembled WGS sequence"/>
</dbReference>
<dbReference type="InterPro" id="IPR011009">
    <property type="entry name" value="Kinase-like_dom_sf"/>
</dbReference>
<dbReference type="GO" id="GO:0016740">
    <property type="term" value="F:transferase activity"/>
    <property type="evidence" value="ECO:0007669"/>
    <property type="project" value="UniProtKB-KW"/>
</dbReference>
<dbReference type="AlphaFoldDB" id="A0A2G6E640"/>
<dbReference type="Pfam" id="PF01636">
    <property type="entry name" value="APH"/>
    <property type="match status" value="1"/>
</dbReference>
<accession>A0A2G6E640</accession>
<dbReference type="InterPro" id="IPR002575">
    <property type="entry name" value="Aminoglycoside_PTrfase"/>
</dbReference>
<reference evidence="2 3" key="1">
    <citation type="submission" date="2017-10" db="EMBL/GenBank/DDBJ databases">
        <title>Novel microbial diversity and functional potential in the marine mammal oral microbiome.</title>
        <authorList>
            <person name="Dudek N.K."/>
            <person name="Sun C.L."/>
            <person name="Burstein D."/>
            <person name="Kantor R.S."/>
            <person name="Aliaga Goltsman D.S."/>
            <person name="Bik E.M."/>
            <person name="Thomas B.C."/>
            <person name="Banfield J.F."/>
            <person name="Relman D.A."/>
        </authorList>
    </citation>
    <scope>NUCLEOTIDE SEQUENCE [LARGE SCALE GENOMIC DNA]</scope>
    <source>
        <strain evidence="2">DOLZORAL124_49_17</strain>
    </source>
</reference>
<comment type="caution">
    <text evidence="2">The sequence shown here is derived from an EMBL/GenBank/DDBJ whole genome shotgun (WGS) entry which is preliminary data.</text>
</comment>